<keyword evidence="1" id="KW-0732">Signal</keyword>
<dbReference type="Proteomes" id="UP001242995">
    <property type="component" value="Unassembled WGS sequence"/>
</dbReference>
<comment type="caution">
    <text evidence="2">The sequence shown here is derived from an EMBL/GenBank/DDBJ whole genome shotgun (WGS) entry which is preliminary data.</text>
</comment>
<dbReference type="Proteomes" id="UP001230951">
    <property type="component" value="Unassembled WGS sequence"/>
</dbReference>
<dbReference type="Gene3D" id="3.20.20.80">
    <property type="entry name" value="Glycosidases"/>
    <property type="match status" value="1"/>
</dbReference>
<protein>
    <recommendedName>
        <fullName evidence="6">Secreted protein</fullName>
    </recommendedName>
</protein>
<evidence type="ECO:0008006" key="6">
    <source>
        <dbReference type="Google" id="ProtNLM"/>
    </source>
</evidence>
<sequence>MARFGMKMACTFLALIGLSLAGMAPAAAAAPTRTTDLVGNDVSWPQCGKTLPAGQAFAIVGVTGGLANNTNPCLAQQLVWAAGSTGGTAQPKVALYVNTANPGLAGSWWPSSNSYAGTQVANPYGTCGGGVDLACSYMYGYAKAYDDATIRGVSNPGDYFWWLDVETGNSWQTNTGLNRADLEGMVAYFTSITSGGAAGAGVGIYSTANQWGTIAGTVPVSSPLGGLPSWLAGAKTLRGAKSICSSPGLTPGSPVSVTQYVSAGLDYDYSCH</sequence>
<evidence type="ECO:0000313" key="4">
    <source>
        <dbReference type="Proteomes" id="UP001230951"/>
    </source>
</evidence>
<dbReference type="EMBL" id="JAUSTF010000006">
    <property type="protein sequence ID" value="MDQ0181600.1"/>
    <property type="molecule type" value="Genomic_DNA"/>
</dbReference>
<reference evidence="2 4" key="1">
    <citation type="submission" date="2023-07" db="EMBL/GenBank/DDBJ databases">
        <title>Sorghum-associated microbial communities from plants grown in Nebraska, USA.</title>
        <authorList>
            <person name="Schachtman D."/>
        </authorList>
    </citation>
    <scope>NUCLEOTIDE SEQUENCE</scope>
    <source>
        <strain evidence="2">DS1006</strain>
        <strain evidence="3 4">DS1016</strain>
    </source>
</reference>
<evidence type="ECO:0000256" key="1">
    <source>
        <dbReference type="SAM" id="SignalP"/>
    </source>
</evidence>
<gene>
    <name evidence="2" type="ORF">J2S90_002960</name>
    <name evidence="3" type="ORF">J2S93_003038</name>
</gene>
<organism evidence="2 5">
    <name type="scientific">Arthrobacter bambusae</name>
    <dbReference type="NCBI Taxonomy" id="1338426"/>
    <lineage>
        <taxon>Bacteria</taxon>
        <taxon>Bacillati</taxon>
        <taxon>Actinomycetota</taxon>
        <taxon>Actinomycetes</taxon>
        <taxon>Micrococcales</taxon>
        <taxon>Micrococcaceae</taxon>
        <taxon>Arthrobacter</taxon>
    </lineage>
</organism>
<dbReference type="EMBL" id="JAUSRG010000008">
    <property type="protein sequence ID" value="MDP9905989.1"/>
    <property type="molecule type" value="Genomic_DNA"/>
</dbReference>
<name>A0AAW8DH36_9MICC</name>
<dbReference type="InterPro" id="IPR017853">
    <property type="entry name" value="GH"/>
</dbReference>
<accession>A0AAW8DH36</accession>
<evidence type="ECO:0000313" key="2">
    <source>
        <dbReference type="EMBL" id="MDP9905989.1"/>
    </source>
</evidence>
<feature type="signal peptide" evidence="1">
    <location>
        <begin position="1"/>
        <end position="29"/>
    </location>
</feature>
<proteinExistence type="predicted"/>
<evidence type="ECO:0000313" key="5">
    <source>
        <dbReference type="Proteomes" id="UP001242995"/>
    </source>
</evidence>
<evidence type="ECO:0000313" key="3">
    <source>
        <dbReference type="EMBL" id="MDQ0181600.1"/>
    </source>
</evidence>
<dbReference type="RefSeq" id="WP_306962288.1">
    <property type="nucleotide sequence ID" value="NZ_JAUSRG010000008.1"/>
</dbReference>
<dbReference type="SUPFAM" id="SSF51445">
    <property type="entry name" value="(Trans)glycosidases"/>
    <property type="match status" value="1"/>
</dbReference>
<feature type="chain" id="PRO_5043689942" description="Secreted protein" evidence="1">
    <location>
        <begin position="30"/>
        <end position="272"/>
    </location>
</feature>
<keyword evidence="4" id="KW-1185">Reference proteome</keyword>
<dbReference type="AlphaFoldDB" id="A0AAW8DH36"/>